<feature type="transmembrane region" description="Helical" evidence="5">
    <location>
        <begin position="12"/>
        <end position="34"/>
    </location>
</feature>
<keyword evidence="4 5" id="KW-0472">Membrane</keyword>
<dbReference type="GO" id="GO:0016020">
    <property type="term" value="C:membrane"/>
    <property type="evidence" value="ECO:0007669"/>
    <property type="project" value="UniProtKB-SubCell"/>
</dbReference>
<sequence>MVDRDNLAESSSIGVSAVVLVISSTMSLHQMYRFFSPARYFEAQKYLISIFLMPVLIGWVAWVELLRDKKTLTLTFTYNLFKSICLICFMLYIEKMLGWEQINGKNVYSDEKKINLLITDEAPKCIYSCIKFSPIRTKEDAQKYMTMVKIYILQFSVVLIIFGVIGLIMILSTSEYKFSSPSTKSVWMYFSGVQFISSLLALLFLLNFGMYVNKMPEMHSLQILHKFVIIKLGLIFTELQPLIILGIASSGAIVSTSDYTTEEITVYTNSLLICTEMIIMSFLLILIFPVSDYEKSPDVRKSIALEEDNYFKI</sequence>
<dbReference type="Pfam" id="PF03619">
    <property type="entry name" value="Solute_trans_a"/>
    <property type="match status" value="1"/>
</dbReference>
<feature type="transmembrane region" description="Helical" evidence="5">
    <location>
        <begin position="186"/>
        <end position="208"/>
    </location>
</feature>
<protein>
    <submittedName>
        <fullName evidence="6">Uncharacterized protein</fullName>
    </submittedName>
</protein>
<evidence type="ECO:0000256" key="3">
    <source>
        <dbReference type="ARBA" id="ARBA00022989"/>
    </source>
</evidence>
<evidence type="ECO:0000256" key="1">
    <source>
        <dbReference type="ARBA" id="ARBA00004141"/>
    </source>
</evidence>
<dbReference type="InterPro" id="IPR005178">
    <property type="entry name" value="Ostalpha/TMEM184C"/>
</dbReference>
<evidence type="ECO:0000313" key="6">
    <source>
        <dbReference type="EMBL" id="OMJ73111.1"/>
    </source>
</evidence>
<comment type="caution">
    <text evidence="6">The sequence shown here is derived from an EMBL/GenBank/DDBJ whole genome shotgun (WGS) entry which is preliminary data.</text>
</comment>
<reference evidence="6 7" key="1">
    <citation type="submission" date="2016-11" db="EMBL/GenBank/DDBJ databases">
        <title>The macronuclear genome of Stentor coeruleus: a giant cell with tiny introns.</title>
        <authorList>
            <person name="Slabodnick M."/>
            <person name="Ruby J.G."/>
            <person name="Reiff S.B."/>
            <person name="Swart E.C."/>
            <person name="Gosai S."/>
            <person name="Prabakaran S."/>
            <person name="Witkowska E."/>
            <person name="Larue G.E."/>
            <person name="Fisher S."/>
            <person name="Freeman R.M."/>
            <person name="Gunawardena J."/>
            <person name="Chu W."/>
            <person name="Stover N.A."/>
            <person name="Gregory B.D."/>
            <person name="Nowacki M."/>
            <person name="Derisi J."/>
            <person name="Roy S.W."/>
            <person name="Marshall W.F."/>
            <person name="Sood P."/>
        </authorList>
    </citation>
    <scope>NUCLEOTIDE SEQUENCE [LARGE SCALE GENOMIC DNA]</scope>
    <source>
        <strain evidence="6">WM001</strain>
    </source>
</reference>
<feature type="transmembrane region" description="Helical" evidence="5">
    <location>
        <begin position="75"/>
        <end position="93"/>
    </location>
</feature>
<proteinExistence type="predicted"/>
<dbReference type="SMART" id="SM01417">
    <property type="entry name" value="Solute_trans_a"/>
    <property type="match status" value="1"/>
</dbReference>
<evidence type="ECO:0000256" key="5">
    <source>
        <dbReference type="SAM" id="Phobius"/>
    </source>
</evidence>
<gene>
    <name evidence="6" type="ORF">SteCoe_28285</name>
</gene>
<feature type="transmembrane region" description="Helical" evidence="5">
    <location>
        <begin position="46"/>
        <end position="63"/>
    </location>
</feature>
<dbReference type="PANTHER" id="PTHR23423">
    <property type="entry name" value="ORGANIC SOLUTE TRANSPORTER-RELATED"/>
    <property type="match status" value="1"/>
</dbReference>
<keyword evidence="2 5" id="KW-0812">Transmembrane</keyword>
<dbReference type="AlphaFoldDB" id="A0A1R2B8K0"/>
<comment type="subcellular location">
    <subcellularLocation>
        <location evidence="1">Membrane</location>
        <topology evidence="1">Multi-pass membrane protein</topology>
    </subcellularLocation>
</comment>
<feature type="transmembrane region" description="Helical" evidence="5">
    <location>
        <begin position="150"/>
        <end position="174"/>
    </location>
</feature>
<evidence type="ECO:0000256" key="2">
    <source>
        <dbReference type="ARBA" id="ARBA00022692"/>
    </source>
</evidence>
<feature type="transmembrane region" description="Helical" evidence="5">
    <location>
        <begin position="229"/>
        <end position="254"/>
    </location>
</feature>
<dbReference type="EMBL" id="MPUH01000846">
    <property type="protein sequence ID" value="OMJ73111.1"/>
    <property type="molecule type" value="Genomic_DNA"/>
</dbReference>
<evidence type="ECO:0000313" key="7">
    <source>
        <dbReference type="Proteomes" id="UP000187209"/>
    </source>
</evidence>
<organism evidence="6 7">
    <name type="scientific">Stentor coeruleus</name>
    <dbReference type="NCBI Taxonomy" id="5963"/>
    <lineage>
        <taxon>Eukaryota</taxon>
        <taxon>Sar</taxon>
        <taxon>Alveolata</taxon>
        <taxon>Ciliophora</taxon>
        <taxon>Postciliodesmatophora</taxon>
        <taxon>Heterotrichea</taxon>
        <taxon>Heterotrichida</taxon>
        <taxon>Stentoridae</taxon>
        <taxon>Stentor</taxon>
    </lineage>
</organism>
<feature type="transmembrane region" description="Helical" evidence="5">
    <location>
        <begin position="266"/>
        <end position="290"/>
    </location>
</feature>
<evidence type="ECO:0000256" key="4">
    <source>
        <dbReference type="ARBA" id="ARBA00023136"/>
    </source>
</evidence>
<keyword evidence="3 5" id="KW-1133">Transmembrane helix</keyword>
<accession>A0A1R2B8K0</accession>
<name>A0A1R2B8K0_9CILI</name>
<dbReference type="Proteomes" id="UP000187209">
    <property type="component" value="Unassembled WGS sequence"/>
</dbReference>
<dbReference type="OrthoDB" id="321152at2759"/>
<keyword evidence="7" id="KW-1185">Reference proteome</keyword>